<gene>
    <name evidence="1" type="ORF">METZ01_LOCUS106306</name>
</gene>
<dbReference type="EMBL" id="UINC01012212">
    <property type="protein sequence ID" value="SVA53452.1"/>
    <property type="molecule type" value="Genomic_DNA"/>
</dbReference>
<protein>
    <submittedName>
        <fullName evidence="1">Uncharacterized protein</fullName>
    </submittedName>
</protein>
<feature type="non-terminal residue" evidence="1">
    <location>
        <position position="1"/>
    </location>
</feature>
<proteinExistence type="predicted"/>
<reference evidence="1" key="1">
    <citation type="submission" date="2018-05" db="EMBL/GenBank/DDBJ databases">
        <authorList>
            <person name="Lanie J.A."/>
            <person name="Ng W.-L."/>
            <person name="Kazmierczak K.M."/>
            <person name="Andrzejewski T.M."/>
            <person name="Davidsen T.M."/>
            <person name="Wayne K.J."/>
            <person name="Tettelin H."/>
            <person name="Glass J.I."/>
            <person name="Rusch D."/>
            <person name="Podicherti R."/>
            <person name="Tsui H.-C.T."/>
            <person name="Winkler M.E."/>
        </authorList>
    </citation>
    <scope>NUCLEOTIDE SEQUENCE</scope>
</reference>
<accession>A0A381WM08</accession>
<evidence type="ECO:0000313" key="1">
    <source>
        <dbReference type="EMBL" id="SVA53452.1"/>
    </source>
</evidence>
<dbReference type="AlphaFoldDB" id="A0A381WM08"/>
<organism evidence="1">
    <name type="scientific">marine metagenome</name>
    <dbReference type="NCBI Taxonomy" id="408172"/>
    <lineage>
        <taxon>unclassified sequences</taxon>
        <taxon>metagenomes</taxon>
        <taxon>ecological metagenomes</taxon>
    </lineage>
</organism>
<sequence>PHFYEKNIIPTALVNESEVISRFLREDQNNIIDIDVDGKIHFNSKFRNAGILKQELQDINELSNQDIQEVLDIYEAIFDHQSFTGRSGTFFKYEGLGSIYWHMVSKLLLAVNDLYLSSNSDDEQLLTELKSIYYDIREGIGIHKNPGLYGAFPTDPYSHTPAHCGVQQPGMTGQVKEDFISRFGELGVQISNGKISFQPSLLEISEFIESDQNFVFYNIHGEKTTLPIKKNSLAFTLAQVPVIYTLSEQNSIRVNFNNDSVKEYDGLDLCKEVSNSVFNREGKVIKIEVNLIKV</sequence>
<name>A0A381WM08_9ZZZZ</name>